<reference evidence="3 4" key="1">
    <citation type="journal article" date="2023" name="BMC Biotechnol.">
        <title>Vitis rotundifolia cv Carlos genome sequencing.</title>
        <authorList>
            <person name="Huff M."/>
            <person name="Hulse-Kemp A."/>
            <person name="Scheffler B."/>
            <person name="Youngblood R."/>
            <person name="Simpson S."/>
            <person name="Babiker E."/>
            <person name="Staton M."/>
        </authorList>
    </citation>
    <scope>NUCLEOTIDE SEQUENCE [LARGE SCALE GENOMIC DNA]</scope>
    <source>
        <tissue evidence="3">Leaf</tissue>
    </source>
</reference>
<evidence type="ECO:0000256" key="1">
    <source>
        <dbReference type="SAM" id="MobiDB-lite"/>
    </source>
</evidence>
<dbReference type="EMBL" id="JARBHA010000017">
    <property type="protein sequence ID" value="KAJ9676755.1"/>
    <property type="molecule type" value="Genomic_DNA"/>
</dbReference>
<evidence type="ECO:0000313" key="3">
    <source>
        <dbReference type="EMBL" id="KAJ9676755.1"/>
    </source>
</evidence>
<dbReference type="Proteomes" id="UP001168098">
    <property type="component" value="Unassembled WGS sequence"/>
</dbReference>
<accession>A0AA38YU71</accession>
<gene>
    <name evidence="3" type="ORF">PVL29_021993</name>
</gene>
<keyword evidence="2" id="KW-0812">Transmembrane</keyword>
<protein>
    <submittedName>
        <fullName evidence="3">Uncharacterized protein</fullName>
    </submittedName>
</protein>
<sequence>MASLPLKSPNCSIFCERGTISLMGVSALPLLQQRVRAVGGLMRGSIISQSAYTKETSTFPRKGSNSMISKKLVFTPRSSGSSNSDGSKEDSTNQDKVPFGYNRKDVLLIGLGVTVLGIGLKSGLEFVGVDPLQAGNVVQLVLVLGLTIGWISTYIFRVSNKEMTYAQQLRDYENKVMEKRLEGLTEAELEVLLEQVEEEKRRLASGEQVN</sequence>
<comment type="caution">
    <text evidence="3">The sequence shown here is derived from an EMBL/GenBank/DDBJ whole genome shotgun (WGS) entry which is preliminary data.</text>
</comment>
<feature type="transmembrane region" description="Helical" evidence="2">
    <location>
        <begin position="106"/>
        <end position="124"/>
    </location>
</feature>
<feature type="region of interest" description="Disordered" evidence="1">
    <location>
        <begin position="75"/>
        <end position="96"/>
    </location>
</feature>
<evidence type="ECO:0000256" key="2">
    <source>
        <dbReference type="SAM" id="Phobius"/>
    </source>
</evidence>
<dbReference type="PANTHER" id="PTHR35734:SF1">
    <property type="entry name" value="OS01G0805200 PROTEIN"/>
    <property type="match status" value="1"/>
</dbReference>
<feature type="transmembrane region" description="Helical" evidence="2">
    <location>
        <begin position="136"/>
        <end position="156"/>
    </location>
</feature>
<proteinExistence type="predicted"/>
<dbReference type="Pfam" id="PF11460">
    <property type="entry name" value="DUF3007"/>
    <property type="match status" value="1"/>
</dbReference>
<name>A0AA38YU71_VITRO</name>
<organism evidence="3 4">
    <name type="scientific">Vitis rotundifolia</name>
    <name type="common">Muscadine grape</name>
    <dbReference type="NCBI Taxonomy" id="103349"/>
    <lineage>
        <taxon>Eukaryota</taxon>
        <taxon>Viridiplantae</taxon>
        <taxon>Streptophyta</taxon>
        <taxon>Embryophyta</taxon>
        <taxon>Tracheophyta</taxon>
        <taxon>Spermatophyta</taxon>
        <taxon>Magnoliopsida</taxon>
        <taxon>eudicotyledons</taxon>
        <taxon>Gunneridae</taxon>
        <taxon>Pentapetalae</taxon>
        <taxon>rosids</taxon>
        <taxon>Vitales</taxon>
        <taxon>Vitaceae</taxon>
        <taxon>Viteae</taxon>
        <taxon>Vitis</taxon>
    </lineage>
</organism>
<keyword evidence="2" id="KW-1133">Transmembrane helix</keyword>
<keyword evidence="4" id="KW-1185">Reference proteome</keyword>
<dbReference type="PANTHER" id="PTHR35734">
    <property type="entry name" value="OS01G0805200 PROTEIN"/>
    <property type="match status" value="1"/>
</dbReference>
<keyword evidence="2" id="KW-0472">Membrane</keyword>
<dbReference type="InterPro" id="IPR021562">
    <property type="entry name" value="DUF3007"/>
</dbReference>
<dbReference type="AlphaFoldDB" id="A0AA38YU71"/>
<evidence type="ECO:0000313" key="4">
    <source>
        <dbReference type="Proteomes" id="UP001168098"/>
    </source>
</evidence>